<feature type="transmembrane region" description="Helical" evidence="2">
    <location>
        <begin position="235"/>
        <end position="254"/>
    </location>
</feature>
<evidence type="ECO:0000256" key="1">
    <source>
        <dbReference type="SAM" id="MobiDB-lite"/>
    </source>
</evidence>
<feature type="transmembrane region" description="Helical" evidence="2">
    <location>
        <begin position="178"/>
        <end position="197"/>
    </location>
</feature>
<dbReference type="PANTHER" id="PTHR22911:SF103">
    <property type="entry name" value="BLR2811 PROTEIN"/>
    <property type="match status" value="1"/>
</dbReference>
<feature type="domain" description="EamA" evidence="3">
    <location>
        <begin position="37"/>
        <end position="169"/>
    </location>
</feature>
<feature type="region of interest" description="Disordered" evidence="1">
    <location>
        <begin position="1"/>
        <end position="33"/>
    </location>
</feature>
<feature type="transmembrane region" description="Helical" evidence="2">
    <location>
        <begin position="266"/>
        <end position="285"/>
    </location>
</feature>
<feature type="transmembrane region" description="Helical" evidence="2">
    <location>
        <begin position="72"/>
        <end position="91"/>
    </location>
</feature>
<dbReference type="AlphaFoldDB" id="A0A5B2VTJ5"/>
<protein>
    <submittedName>
        <fullName evidence="4">DMT family transporter</fullName>
    </submittedName>
</protein>
<dbReference type="InterPro" id="IPR037185">
    <property type="entry name" value="EmrE-like"/>
</dbReference>
<comment type="caution">
    <text evidence="4">The sequence shown here is derived from an EMBL/GenBank/DDBJ whole genome shotgun (WGS) entry which is preliminary data.</text>
</comment>
<feature type="transmembrane region" description="Helical" evidence="2">
    <location>
        <begin position="128"/>
        <end position="147"/>
    </location>
</feature>
<accession>A0A5B2VTJ5</accession>
<evidence type="ECO:0000313" key="4">
    <source>
        <dbReference type="EMBL" id="KAA2242084.1"/>
    </source>
</evidence>
<proteinExistence type="predicted"/>
<dbReference type="EMBL" id="VUOA01000007">
    <property type="protein sequence ID" value="KAA2242084.1"/>
    <property type="molecule type" value="Genomic_DNA"/>
</dbReference>
<dbReference type="OrthoDB" id="9815809at2"/>
<reference evidence="4 5" key="2">
    <citation type="submission" date="2019-09" db="EMBL/GenBank/DDBJ databases">
        <authorList>
            <person name="Jin C."/>
        </authorList>
    </citation>
    <scope>NUCLEOTIDE SEQUENCE [LARGE SCALE GENOMIC DNA]</scope>
    <source>
        <strain evidence="4 5">BN140002</strain>
    </source>
</reference>
<organism evidence="4 5">
    <name type="scientific">Salinarimonas soli</name>
    <dbReference type="NCBI Taxonomy" id="1638099"/>
    <lineage>
        <taxon>Bacteria</taxon>
        <taxon>Pseudomonadati</taxon>
        <taxon>Pseudomonadota</taxon>
        <taxon>Alphaproteobacteria</taxon>
        <taxon>Hyphomicrobiales</taxon>
        <taxon>Salinarimonadaceae</taxon>
        <taxon>Salinarimonas</taxon>
    </lineage>
</organism>
<keyword evidence="2" id="KW-0472">Membrane</keyword>
<keyword evidence="5" id="KW-1185">Reference proteome</keyword>
<dbReference type="Pfam" id="PF00892">
    <property type="entry name" value="EamA"/>
    <property type="match status" value="2"/>
</dbReference>
<keyword evidence="2" id="KW-0812">Transmembrane</keyword>
<feature type="transmembrane region" description="Helical" evidence="2">
    <location>
        <begin position="154"/>
        <end position="172"/>
    </location>
</feature>
<sequence length="321" mass="33270">MTIGSRTAKKQTPRPTPRKIPAAMGQPATGHQERPGRGILLVLLSTLFLASSDVAAKHLSASLPALQIAWMRYATFTLIMISAFGATRGALTLRSRRPGLQLLRGLGMVGSAILFISSLGILPVADATAISFISPILVTGLSVPLLGERVGPRAWAAAFLGFAGVLVVLRPGQGAFQLGAVLPVLAALCWACALVATRRVAADDSAQTTMTYSALVGLVILTLLVPLVWTPPGAAQVLTGAFIGFASTTGHWLVAQAYRFADASRLAPISFAQIAAVSVVAYLVLGAVPDVWTWAGAGIIAGSAVVMAREGRRATSRPTAS</sequence>
<feature type="transmembrane region" description="Helical" evidence="2">
    <location>
        <begin position="209"/>
        <end position="229"/>
    </location>
</feature>
<dbReference type="Proteomes" id="UP000323142">
    <property type="component" value="Unassembled WGS sequence"/>
</dbReference>
<dbReference type="InterPro" id="IPR000620">
    <property type="entry name" value="EamA_dom"/>
</dbReference>
<dbReference type="GO" id="GO:0016020">
    <property type="term" value="C:membrane"/>
    <property type="evidence" value="ECO:0007669"/>
    <property type="project" value="InterPro"/>
</dbReference>
<dbReference type="PANTHER" id="PTHR22911">
    <property type="entry name" value="ACYL-MALONYL CONDENSING ENZYME-RELATED"/>
    <property type="match status" value="1"/>
</dbReference>
<gene>
    <name evidence="4" type="ORF">F0L46_03725</name>
</gene>
<name>A0A5B2VTJ5_9HYPH</name>
<dbReference type="SUPFAM" id="SSF103481">
    <property type="entry name" value="Multidrug resistance efflux transporter EmrE"/>
    <property type="match status" value="2"/>
</dbReference>
<evidence type="ECO:0000256" key="2">
    <source>
        <dbReference type="SAM" id="Phobius"/>
    </source>
</evidence>
<feature type="domain" description="EamA" evidence="3">
    <location>
        <begin position="178"/>
        <end position="307"/>
    </location>
</feature>
<feature type="transmembrane region" description="Helical" evidence="2">
    <location>
        <begin position="103"/>
        <end position="122"/>
    </location>
</feature>
<feature type="transmembrane region" description="Helical" evidence="2">
    <location>
        <begin position="291"/>
        <end position="308"/>
    </location>
</feature>
<evidence type="ECO:0000313" key="5">
    <source>
        <dbReference type="Proteomes" id="UP000323142"/>
    </source>
</evidence>
<keyword evidence="2" id="KW-1133">Transmembrane helix</keyword>
<evidence type="ECO:0000259" key="3">
    <source>
        <dbReference type="Pfam" id="PF00892"/>
    </source>
</evidence>
<reference evidence="4 5" key="1">
    <citation type="submission" date="2019-09" db="EMBL/GenBank/DDBJ databases">
        <title>Salinarimonas rosea gen. nov., sp. nov., a new member of the a-2 subgroup of the Proteobacteria.</title>
        <authorList>
            <person name="Liu J."/>
        </authorList>
    </citation>
    <scope>NUCLEOTIDE SEQUENCE [LARGE SCALE GENOMIC DNA]</scope>
    <source>
        <strain evidence="4 5">BN140002</strain>
    </source>
</reference>